<evidence type="ECO:0000313" key="2">
    <source>
        <dbReference type="EMBL" id="EDW59157.1"/>
    </source>
</evidence>
<dbReference type="InParanoid" id="B4M681"/>
<evidence type="ECO:0000256" key="1">
    <source>
        <dbReference type="SAM" id="SignalP"/>
    </source>
</evidence>
<dbReference type="PANTHER" id="PTHR20898:SF0">
    <property type="entry name" value="DAEDALUS ON 3-RELATED"/>
    <property type="match status" value="1"/>
</dbReference>
<organism evidence="2 3">
    <name type="scientific">Drosophila virilis</name>
    <name type="common">Fruit fly</name>
    <dbReference type="NCBI Taxonomy" id="7244"/>
    <lineage>
        <taxon>Eukaryota</taxon>
        <taxon>Metazoa</taxon>
        <taxon>Ecdysozoa</taxon>
        <taxon>Arthropoda</taxon>
        <taxon>Hexapoda</taxon>
        <taxon>Insecta</taxon>
        <taxon>Pterygota</taxon>
        <taxon>Neoptera</taxon>
        <taxon>Endopterygota</taxon>
        <taxon>Diptera</taxon>
        <taxon>Brachycera</taxon>
        <taxon>Muscomorpha</taxon>
        <taxon>Ephydroidea</taxon>
        <taxon>Drosophilidae</taxon>
        <taxon>Drosophila</taxon>
    </lineage>
</organism>
<protein>
    <submittedName>
        <fullName evidence="2">Uncharacterized protein</fullName>
    </submittedName>
</protein>
<proteinExistence type="predicted"/>
<gene>
    <name evidence="2" type="primary">Dvir\GJ10439</name>
    <name evidence="2" type="ORF">Dvir_GJ10439</name>
</gene>
<dbReference type="KEGG" id="dvi:6632718"/>
<keyword evidence="1" id="KW-0732">Signal</keyword>
<dbReference type="PhylomeDB" id="B4M681"/>
<dbReference type="PANTHER" id="PTHR20898">
    <property type="entry name" value="DAEDALUS ON 3-RELATED-RELATED"/>
    <property type="match status" value="1"/>
</dbReference>
<dbReference type="HOGENOM" id="CLU_119222_0_0_1"/>
<reference evidence="2 3" key="1">
    <citation type="journal article" date="2007" name="Nature">
        <title>Evolution of genes and genomes on the Drosophila phylogeny.</title>
        <authorList>
            <consortium name="Drosophila 12 Genomes Consortium"/>
            <person name="Clark A.G."/>
            <person name="Eisen M.B."/>
            <person name="Smith D.R."/>
            <person name="Bergman C.M."/>
            <person name="Oliver B."/>
            <person name="Markow T.A."/>
            <person name="Kaufman T.C."/>
            <person name="Kellis M."/>
            <person name="Gelbart W."/>
            <person name="Iyer V.N."/>
            <person name="Pollard D.A."/>
            <person name="Sackton T.B."/>
            <person name="Larracuente A.M."/>
            <person name="Singh N.D."/>
            <person name="Abad J.P."/>
            <person name="Abt D.N."/>
            <person name="Adryan B."/>
            <person name="Aguade M."/>
            <person name="Akashi H."/>
            <person name="Anderson W.W."/>
            <person name="Aquadro C.F."/>
            <person name="Ardell D.H."/>
            <person name="Arguello R."/>
            <person name="Artieri C.G."/>
            <person name="Barbash D.A."/>
            <person name="Barker D."/>
            <person name="Barsanti P."/>
            <person name="Batterham P."/>
            <person name="Batzoglou S."/>
            <person name="Begun D."/>
            <person name="Bhutkar A."/>
            <person name="Blanco E."/>
            <person name="Bosak S.A."/>
            <person name="Bradley R.K."/>
            <person name="Brand A.D."/>
            <person name="Brent M.R."/>
            <person name="Brooks A.N."/>
            <person name="Brown R.H."/>
            <person name="Butlin R.K."/>
            <person name="Caggese C."/>
            <person name="Calvi B.R."/>
            <person name="Bernardo de Carvalho A."/>
            <person name="Caspi A."/>
            <person name="Castrezana S."/>
            <person name="Celniker S.E."/>
            <person name="Chang J.L."/>
            <person name="Chapple C."/>
            <person name="Chatterji S."/>
            <person name="Chinwalla A."/>
            <person name="Civetta A."/>
            <person name="Clifton S.W."/>
            <person name="Comeron J.M."/>
            <person name="Costello J.C."/>
            <person name="Coyne J.A."/>
            <person name="Daub J."/>
            <person name="David R.G."/>
            <person name="Delcher A.L."/>
            <person name="Delehaunty K."/>
            <person name="Do C.B."/>
            <person name="Ebling H."/>
            <person name="Edwards K."/>
            <person name="Eickbush T."/>
            <person name="Evans J.D."/>
            <person name="Filipski A."/>
            <person name="Findeiss S."/>
            <person name="Freyhult E."/>
            <person name="Fulton L."/>
            <person name="Fulton R."/>
            <person name="Garcia A.C."/>
            <person name="Gardiner A."/>
            <person name="Garfield D.A."/>
            <person name="Garvin B.E."/>
            <person name="Gibson G."/>
            <person name="Gilbert D."/>
            <person name="Gnerre S."/>
            <person name="Godfrey J."/>
            <person name="Good R."/>
            <person name="Gotea V."/>
            <person name="Gravely B."/>
            <person name="Greenberg A.J."/>
            <person name="Griffiths-Jones S."/>
            <person name="Gross S."/>
            <person name="Guigo R."/>
            <person name="Gustafson E.A."/>
            <person name="Haerty W."/>
            <person name="Hahn M.W."/>
            <person name="Halligan D.L."/>
            <person name="Halpern A.L."/>
            <person name="Halter G.M."/>
            <person name="Han M.V."/>
            <person name="Heger A."/>
            <person name="Hillier L."/>
            <person name="Hinrichs A.S."/>
            <person name="Holmes I."/>
            <person name="Hoskins R.A."/>
            <person name="Hubisz M.J."/>
            <person name="Hultmark D."/>
            <person name="Huntley M.A."/>
            <person name="Jaffe D.B."/>
            <person name="Jagadeeshan S."/>
            <person name="Jeck W.R."/>
            <person name="Johnson J."/>
            <person name="Jones C.D."/>
            <person name="Jordan W.C."/>
            <person name="Karpen G.H."/>
            <person name="Kataoka E."/>
            <person name="Keightley P.D."/>
            <person name="Kheradpour P."/>
            <person name="Kirkness E.F."/>
            <person name="Koerich L.B."/>
            <person name="Kristiansen K."/>
            <person name="Kudrna D."/>
            <person name="Kulathinal R.J."/>
            <person name="Kumar S."/>
            <person name="Kwok R."/>
            <person name="Lander E."/>
            <person name="Langley C.H."/>
            <person name="Lapoint R."/>
            <person name="Lazzaro B.P."/>
            <person name="Lee S.J."/>
            <person name="Levesque L."/>
            <person name="Li R."/>
            <person name="Lin C.F."/>
            <person name="Lin M.F."/>
            <person name="Lindblad-Toh K."/>
            <person name="Llopart A."/>
            <person name="Long M."/>
            <person name="Low L."/>
            <person name="Lozovsky E."/>
            <person name="Lu J."/>
            <person name="Luo M."/>
            <person name="Machado C.A."/>
            <person name="Makalowski W."/>
            <person name="Marzo M."/>
            <person name="Matsuda M."/>
            <person name="Matzkin L."/>
            <person name="McAllister B."/>
            <person name="McBride C.S."/>
            <person name="McKernan B."/>
            <person name="McKernan K."/>
            <person name="Mendez-Lago M."/>
            <person name="Minx P."/>
            <person name="Mollenhauer M.U."/>
            <person name="Montooth K."/>
            <person name="Mount S.M."/>
            <person name="Mu X."/>
            <person name="Myers E."/>
            <person name="Negre B."/>
            <person name="Newfeld S."/>
            <person name="Nielsen R."/>
            <person name="Noor M.A."/>
            <person name="O'Grady P."/>
            <person name="Pachter L."/>
            <person name="Papaceit M."/>
            <person name="Parisi M.J."/>
            <person name="Parisi M."/>
            <person name="Parts L."/>
            <person name="Pedersen J.S."/>
            <person name="Pesole G."/>
            <person name="Phillippy A.M."/>
            <person name="Ponting C.P."/>
            <person name="Pop M."/>
            <person name="Porcelli D."/>
            <person name="Powell J.R."/>
            <person name="Prohaska S."/>
            <person name="Pruitt K."/>
            <person name="Puig M."/>
            <person name="Quesneville H."/>
            <person name="Ram K.R."/>
            <person name="Rand D."/>
            <person name="Rasmussen M.D."/>
            <person name="Reed L.K."/>
            <person name="Reenan R."/>
            <person name="Reily A."/>
            <person name="Remington K.A."/>
            <person name="Rieger T.T."/>
            <person name="Ritchie M.G."/>
            <person name="Robin C."/>
            <person name="Rogers Y.H."/>
            <person name="Rohde C."/>
            <person name="Rozas J."/>
            <person name="Rubenfield M.J."/>
            <person name="Ruiz A."/>
            <person name="Russo S."/>
            <person name="Salzberg S.L."/>
            <person name="Sanchez-Gracia A."/>
            <person name="Saranga D.J."/>
            <person name="Sato H."/>
            <person name="Schaeffer S.W."/>
            <person name="Schatz M.C."/>
            <person name="Schlenke T."/>
            <person name="Schwartz R."/>
            <person name="Segarra C."/>
            <person name="Singh R.S."/>
            <person name="Sirot L."/>
            <person name="Sirota M."/>
            <person name="Sisneros N.B."/>
            <person name="Smith C.D."/>
            <person name="Smith T.F."/>
            <person name="Spieth J."/>
            <person name="Stage D.E."/>
            <person name="Stark A."/>
            <person name="Stephan W."/>
            <person name="Strausberg R.L."/>
            <person name="Strempel S."/>
            <person name="Sturgill D."/>
            <person name="Sutton G."/>
            <person name="Sutton G.G."/>
            <person name="Tao W."/>
            <person name="Teichmann S."/>
            <person name="Tobari Y.N."/>
            <person name="Tomimura Y."/>
            <person name="Tsolas J.M."/>
            <person name="Valente V.L."/>
            <person name="Venter E."/>
            <person name="Venter J.C."/>
            <person name="Vicario S."/>
            <person name="Vieira F.G."/>
            <person name="Vilella A.J."/>
            <person name="Villasante A."/>
            <person name="Walenz B."/>
            <person name="Wang J."/>
            <person name="Wasserman M."/>
            <person name="Watts T."/>
            <person name="Wilson D."/>
            <person name="Wilson R.K."/>
            <person name="Wing R.A."/>
            <person name="Wolfner M.F."/>
            <person name="Wong A."/>
            <person name="Wong G.K."/>
            <person name="Wu C.I."/>
            <person name="Wu G."/>
            <person name="Yamamoto D."/>
            <person name="Yang H.P."/>
            <person name="Yang S.P."/>
            <person name="Yorke J.A."/>
            <person name="Yoshida K."/>
            <person name="Zdobnov E."/>
            <person name="Zhang P."/>
            <person name="Zhang Y."/>
            <person name="Zimin A.V."/>
            <person name="Baldwin J."/>
            <person name="Abdouelleil A."/>
            <person name="Abdulkadir J."/>
            <person name="Abebe A."/>
            <person name="Abera B."/>
            <person name="Abreu J."/>
            <person name="Acer S.C."/>
            <person name="Aftuck L."/>
            <person name="Alexander A."/>
            <person name="An P."/>
            <person name="Anderson E."/>
            <person name="Anderson S."/>
            <person name="Arachi H."/>
            <person name="Azer M."/>
            <person name="Bachantsang P."/>
            <person name="Barry A."/>
            <person name="Bayul T."/>
            <person name="Berlin A."/>
            <person name="Bessette D."/>
            <person name="Bloom T."/>
            <person name="Blye J."/>
            <person name="Boguslavskiy L."/>
            <person name="Bonnet C."/>
            <person name="Boukhgalter B."/>
            <person name="Bourzgui I."/>
            <person name="Brown A."/>
            <person name="Cahill P."/>
            <person name="Channer S."/>
            <person name="Cheshatsang Y."/>
            <person name="Chuda L."/>
            <person name="Citroen M."/>
            <person name="Collymore A."/>
            <person name="Cooke P."/>
            <person name="Costello M."/>
            <person name="D'Aco K."/>
            <person name="Daza R."/>
            <person name="De Haan G."/>
            <person name="DeGray S."/>
            <person name="DeMaso C."/>
            <person name="Dhargay N."/>
            <person name="Dooley K."/>
            <person name="Dooley E."/>
            <person name="Doricent M."/>
            <person name="Dorje P."/>
            <person name="Dorjee K."/>
            <person name="Dupes A."/>
            <person name="Elong R."/>
            <person name="Falk J."/>
            <person name="Farina A."/>
            <person name="Faro S."/>
            <person name="Ferguson D."/>
            <person name="Fisher S."/>
            <person name="Foley C.D."/>
            <person name="Franke A."/>
            <person name="Friedrich D."/>
            <person name="Gadbois L."/>
            <person name="Gearin G."/>
            <person name="Gearin C.R."/>
            <person name="Giannoukos G."/>
            <person name="Goode T."/>
            <person name="Graham J."/>
            <person name="Grandbois E."/>
            <person name="Grewal S."/>
            <person name="Gyaltsen K."/>
            <person name="Hafez N."/>
            <person name="Hagos B."/>
            <person name="Hall J."/>
            <person name="Henson C."/>
            <person name="Hollinger A."/>
            <person name="Honan T."/>
            <person name="Huard M.D."/>
            <person name="Hughes L."/>
            <person name="Hurhula B."/>
            <person name="Husby M.E."/>
            <person name="Kamat A."/>
            <person name="Kanga B."/>
            <person name="Kashin S."/>
            <person name="Khazanovich D."/>
            <person name="Kisner P."/>
            <person name="Lance K."/>
            <person name="Lara M."/>
            <person name="Lee W."/>
            <person name="Lennon N."/>
            <person name="Letendre F."/>
            <person name="LeVine R."/>
            <person name="Lipovsky A."/>
            <person name="Liu X."/>
            <person name="Liu J."/>
            <person name="Liu S."/>
            <person name="Lokyitsang T."/>
            <person name="Lokyitsang Y."/>
            <person name="Lubonja R."/>
            <person name="Lui A."/>
            <person name="MacDonald P."/>
            <person name="Magnisalis V."/>
            <person name="Maru K."/>
            <person name="Matthews C."/>
            <person name="McCusker W."/>
            <person name="McDonough S."/>
            <person name="Mehta T."/>
            <person name="Meldrim J."/>
            <person name="Meneus L."/>
            <person name="Mihai O."/>
            <person name="Mihalev A."/>
            <person name="Mihova T."/>
            <person name="Mittelman R."/>
            <person name="Mlenga V."/>
            <person name="Montmayeur A."/>
            <person name="Mulrain L."/>
            <person name="Navidi A."/>
            <person name="Naylor J."/>
            <person name="Negash T."/>
            <person name="Nguyen T."/>
            <person name="Nguyen N."/>
            <person name="Nicol R."/>
            <person name="Norbu C."/>
            <person name="Norbu N."/>
            <person name="Novod N."/>
            <person name="O'Neill B."/>
            <person name="Osman S."/>
            <person name="Markiewicz E."/>
            <person name="Oyono O.L."/>
            <person name="Patti C."/>
            <person name="Phunkhang P."/>
            <person name="Pierre F."/>
            <person name="Priest M."/>
            <person name="Raghuraman S."/>
            <person name="Rege F."/>
            <person name="Reyes R."/>
            <person name="Rise C."/>
            <person name="Rogov P."/>
            <person name="Ross K."/>
            <person name="Ryan E."/>
            <person name="Settipalli S."/>
            <person name="Shea T."/>
            <person name="Sherpa N."/>
            <person name="Shi L."/>
            <person name="Shih D."/>
            <person name="Sparrow T."/>
            <person name="Spaulding J."/>
            <person name="Stalker J."/>
            <person name="Stange-Thomann N."/>
            <person name="Stavropoulos S."/>
            <person name="Stone C."/>
            <person name="Strader C."/>
            <person name="Tesfaye S."/>
            <person name="Thomson T."/>
            <person name="Thoulutsang Y."/>
            <person name="Thoulutsang D."/>
            <person name="Topham K."/>
            <person name="Topping I."/>
            <person name="Tsamla T."/>
            <person name="Vassiliev H."/>
            <person name="Vo A."/>
            <person name="Wangchuk T."/>
            <person name="Wangdi T."/>
            <person name="Weiand M."/>
            <person name="Wilkinson J."/>
            <person name="Wilson A."/>
            <person name="Yadav S."/>
            <person name="Young G."/>
            <person name="Yu Q."/>
            <person name="Zembek L."/>
            <person name="Zhong D."/>
            <person name="Zimmer A."/>
            <person name="Zwirko Z."/>
            <person name="Jaffe D.B."/>
            <person name="Alvarez P."/>
            <person name="Brockman W."/>
            <person name="Butler J."/>
            <person name="Chin C."/>
            <person name="Gnerre S."/>
            <person name="Grabherr M."/>
            <person name="Kleber M."/>
            <person name="Mauceli E."/>
            <person name="MacCallum I."/>
        </authorList>
    </citation>
    <scope>NUCLEOTIDE SEQUENCE [LARGE SCALE GENOMIC DNA]</scope>
    <source>
        <strain evidence="3">Tucson 15010-1051.87</strain>
    </source>
</reference>
<dbReference type="eggNOG" id="ENOG502T73S">
    <property type="taxonomic scope" value="Eukaryota"/>
</dbReference>
<feature type="chain" id="PRO_5002814645" evidence="1">
    <location>
        <begin position="17"/>
        <end position="182"/>
    </location>
</feature>
<feature type="signal peptide" evidence="1">
    <location>
        <begin position="1"/>
        <end position="16"/>
    </location>
</feature>
<dbReference type="AlphaFoldDB" id="B4M681"/>
<evidence type="ECO:0000313" key="3">
    <source>
        <dbReference type="Proteomes" id="UP000008792"/>
    </source>
</evidence>
<dbReference type="EMBL" id="CH940652">
    <property type="protein sequence ID" value="EDW59157.1"/>
    <property type="molecule type" value="Genomic_DNA"/>
</dbReference>
<dbReference type="Proteomes" id="UP000008792">
    <property type="component" value="Unassembled WGS sequence"/>
</dbReference>
<name>B4M681_DROVI</name>
<accession>B4M681</accession>
<keyword evidence="3" id="KW-1185">Reference proteome</keyword>
<dbReference type="OMA" id="IHEDRTH"/>
<dbReference type="InterPro" id="IPR010512">
    <property type="entry name" value="DUF1091"/>
</dbReference>
<dbReference type="OrthoDB" id="7931313at2759"/>
<sequence>MKQLLVFLWLVVLAHMQNLDDSSKSDEASETKTVHIERIRIHGDRHFMKAVTLIHEDRFHFDIYVKLDRELGSNYLIMNINLRRKLENDRDFIKLFEVKHMDFCAFLNNPTYRHFFMSSIHLREVLECPIRVGNYSILNISVINVINPDELLKGTYKFFTEIVEVTGEIPKVFAMQLITQVK</sequence>
<dbReference type="Pfam" id="PF06477">
    <property type="entry name" value="DUF1091"/>
    <property type="match status" value="1"/>
</dbReference>